<dbReference type="GeneID" id="130471379"/>
<dbReference type="PROSITE" id="PS51005">
    <property type="entry name" value="NAC"/>
    <property type="match status" value="1"/>
</dbReference>
<comment type="subcellular location">
    <subcellularLocation>
        <location evidence="1">Nucleus</location>
    </subcellularLocation>
</comment>
<keyword evidence="7" id="KW-1185">Reference proteome</keyword>
<name>A0ABM3RP82_SPIOL</name>
<protein>
    <submittedName>
        <fullName evidence="8">NAC domain-containing protein 78-like</fullName>
    </submittedName>
</protein>
<dbReference type="Pfam" id="PF02365">
    <property type="entry name" value="NAM"/>
    <property type="match status" value="1"/>
</dbReference>
<sequence length="165" mass="19483">MWYFISPRNRKYQKGDKASRSTPLGSWRILSDDKKVRYNSRIVGTIKTLVFKIHGTERTDWVMHEYMLHDEKLAAKGVVQNSHVINKLFMKSGIGPRVRDDRGAPYLEEEWRSEDEDDNVLHSTRFHRRRRTFRFVVEDLLTILGNPPNFLLSNNCVFCLKPNQC</sequence>
<evidence type="ECO:0000256" key="5">
    <source>
        <dbReference type="ARBA" id="ARBA00023242"/>
    </source>
</evidence>
<organism evidence="7 8">
    <name type="scientific">Spinacia oleracea</name>
    <name type="common">Spinach</name>
    <dbReference type="NCBI Taxonomy" id="3562"/>
    <lineage>
        <taxon>Eukaryota</taxon>
        <taxon>Viridiplantae</taxon>
        <taxon>Streptophyta</taxon>
        <taxon>Embryophyta</taxon>
        <taxon>Tracheophyta</taxon>
        <taxon>Spermatophyta</taxon>
        <taxon>Magnoliopsida</taxon>
        <taxon>eudicotyledons</taxon>
        <taxon>Gunneridae</taxon>
        <taxon>Pentapetalae</taxon>
        <taxon>Caryophyllales</taxon>
        <taxon>Chenopodiaceae</taxon>
        <taxon>Chenopodioideae</taxon>
        <taxon>Anserineae</taxon>
        <taxon>Spinacia</taxon>
    </lineage>
</organism>
<dbReference type="PANTHER" id="PTHR31989">
    <property type="entry name" value="NAC DOMAIN-CONTAINING PROTEIN 82-RELATED"/>
    <property type="match status" value="1"/>
</dbReference>
<accession>A0ABM3RP82</accession>
<evidence type="ECO:0000256" key="4">
    <source>
        <dbReference type="ARBA" id="ARBA00023163"/>
    </source>
</evidence>
<evidence type="ECO:0000256" key="2">
    <source>
        <dbReference type="ARBA" id="ARBA00023015"/>
    </source>
</evidence>
<reference evidence="7" key="1">
    <citation type="journal article" date="2021" name="Nat. Commun.">
        <title>Genomic analyses provide insights into spinach domestication and the genetic basis of agronomic traits.</title>
        <authorList>
            <person name="Cai X."/>
            <person name="Sun X."/>
            <person name="Xu C."/>
            <person name="Sun H."/>
            <person name="Wang X."/>
            <person name="Ge C."/>
            <person name="Zhang Z."/>
            <person name="Wang Q."/>
            <person name="Fei Z."/>
            <person name="Jiao C."/>
            <person name="Wang Q."/>
        </authorList>
    </citation>
    <scope>NUCLEOTIDE SEQUENCE [LARGE SCALE GENOMIC DNA]</scope>
    <source>
        <strain evidence="7">cv. Varoflay</strain>
    </source>
</reference>
<dbReference type="SUPFAM" id="SSF101941">
    <property type="entry name" value="NAC domain"/>
    <property type="match status" value="1"/>
</dbReference>
<keyword evidence="4" id="KW-0804">Transcription</keyword>
<dbReference type="InterPro" id="IPR036093">
    <property type="entry name" value="NAC_dom_sf"/>
</dbReference>
<evidence type="ECO:0000313" key="7">
    <source>
        <dbReference type="Proteomes" id="UP000813463"/>
    </source>
</evidence>
<evidence type="ECO:0000256" key="1">
    <source>
        <dbReference type="ARBA" id="ARBA00004123"/>
    </source>
</evidence>
<reference evidence="8" key="2">
    <citation type="submission" date="2025-08" db="UniProtKB">
        <authorList>
            <consortium name="RefSeq"/>
        </authorList>
    </citation>
    <scope>IDENTIFICATION</scope>
    <source>
        <tissue evidence="8">Leaf</tissue>
    </source>
</reference>
<feature type="domain" description="NAC" evidence="6">
    <location>
        <begin position="1"/>
        <end position="91"/>
    </location>
</feature>
<evidence type="ECO:0000256" key="3">
    <source>
        <dbReference type="ARBA" id="ARBA00023125"/>
    </source>
</evidence>
<keyword evidence="2" id="KW-0805">Transcription regulation</keyword>
<evidence type="ECO:0000313" key="8">
    <source>
        <dbReference type="RefSeq" id="XP_056697429.1"/>
    </source>
</evidence>
<dbReference type="Proteomes" id="UP000813463">
    <property type="component" value="Chromosome 4"/>
</dbReference>
<dbReference type="RefSeq" id="XP_056697429.1">
    <property type="nucleotide sequence ID" value="XM_056841451.1"/>
</dbReference>
<dbReference type="Gene3D" id="2.170.150.80">
    <property type="entry name" value="NAC domain"/>
    <property type="match status" value="1"/>
</dbReference>
<proteinExistence type="predicted"/>
<dbReference type="InterPro" id="IPR003441">
    <property type="entry name" value="NAC-dom"/>
</dbReference>
<keyword evidence="3" id="KW-0238">DNA-binding</keyword>
<evidence type="ECO:0000259" key="6">
    <source>
        <dbReference type="PROSITE" id="PS51005"/>
    </source>
</evidence>
<keyword evidence="5" id="KW-0539">Nucleus</keyword>
<gene>
    <name evidence="8" type="primary">LOC130471379</name>
</gene>